<dbReference type="EMBL" id="CP006868">
    <property type="protein sequence ID" value="UXD21366.1"/>
    <property type="molecule type" value="Genomic_DNA"/>
</dbReference>
<dbReference type="AlphaFoldDB" id="A0A977K9D2"/>
<keyword evidence="2" id="KW-1185">Reference proteome</keyword>
<evidence type="ECO:0000313" key="1">
    <source>
        <dbReference type="EMBL" id="UXD21366.1"/>
    </source>
</evidence>
<reference evidence="1" key="1">
    <citation type="submission" date="2013-11" db="EMBL/GenBank/DDBJ databases">
        <title>Comparative genomics of Ignicoccus.</title>
        <authorList>
            <person name="Podar M."/>
        </authorList>
    </citation>
    <scope>NUCLEOTIDE SEQUENCE</scope>
    <source>
        <strain evidence="1">DSM 13166</strain>
    </source>
</reference>
<evidence type="ECO:0000313" key="2">
    <source>
        <dbReference type="Proteomes" id="UP001063698"/>
    </source>
</evidence>
<sequence>MGCSMTLGIDELLESVRKTRDIIRKRDVSLSSITMASLLGSLHELGILTQGTVGLLAHYFTPRICAYMLEKGIVNESKSIKENLENAFKAYNYKDGEYSIEAKEDEVKIEIVSERCKLCPKGVGGAEIKGSACPVPYFIGVCLSILTRRRWEPELYETPQGHSAVLKEEGRCKMIIKPR</sequence>
<protein>
    <submittedName>
        <fullName evidence="1">Uncharacterized protein</fullName>
    </submittedName>
</protein>
<name>A0A977K9D2_9CREN</name>
<accession>A0A977K9D2</accession>
<gene>
    <name evidence="1" type="ORF">IPA_03490</name>
</gene>
<proteinExistence type="predicted"/>
<dbReference type="Proteomes" id="UP001063698">
    <property type="component" value="Chromosome"/>
</dbReference>
<organism evidence="1 2">
    <name type="scientific">Ignicoccus pacificus DSM 13166</name>
    <dbReference type="NCBI Taxonomy" id="940294"/>
    <lineage>
        <taxon>Archaea</taxon>
        <taxon>Thermoproteota</taxon>
        <taxon>Thermoprotei</taxon>
        <taxon>Desulfurococcales</taxon>
        <taxon>Desulfurococcaceae</taxon>
        <taxon>Ignicoccus</taxon>
    </lineage>
</organism>
<dbReference type="KEGG" id="ipc:IPA_03490"/>